<comment type="caution">
    <text evidence="1">The sequence shown here is derived from an EMBL/GenBank/DDBJ whole genome shotgun (WGS) entry which is preliminary data.</text>
</comment>
<name>A0A811V4A4_CERCA</name>
<evidence type="ECO:0000313" key="1">
    <source>
        <dbReference type="EMBL" id="CAD7006452.1"/>
    </source>
</evidence>
<keyword evidence="2" id="KW-1185">Reference proteome</keyword>
<sequence length="134" mass="13845">MYISACCRFHFLSHGHWTALGGCPGVDAVVTLPAGGGLINSLHTHMCGQMETHGVKANITTCAAAVASTKTAVTTTTTTTTTTLQLLAFISTTLVEQIPTANSTATSITPAYLAMLQPTAVASTATTRTFIKCP</sequence>
<dbReference type="Proteomes" id="UP000606786">
    <property type="component" value="Unassembled WGS sequence"/>
</dbReference>
<gene>
    <name evidence="1" type="ORF">CCAP1982_LOCUS14771</name>
</gene>
<evidence type="ECO:0000313" key="2">
    <source>
        <dbReference type="Proteomes" id="UP000606786"/>
    </source>
</evidence>
<protein>
    <submittedName>
        <fullName evidence="1">(Mediterranean fruit fly) hypothetical protein</fullName>
    </submittedName>
</protein>
<reference evidence="1" key="1">
    <citation type="submission" date="2020-11" db="EMBL/GenBank/DDBJ databases">
        <authorList>
            <person name="Whitehead M."/>
        </authorList>
    </citation>
    <scope>NUCLEOTIDE SEQUENCE</scope>
    <source>
        <strain evidence="1">EGII</strain>
    </source>
</reference>
<organism evidence="1 2">
    <name type="scientific">Ceratitis capitata</name>
    <name type="common">Mediterranean fruit fly</name>
    <name type="synonym">Tephritis capitata</name>
    <dbReference type="NCBI Taxonomy" id="7213"/>
    <lineage>
        <taxon>Eukaryota</taxon>
        <taxon>Metazoa</taxon>
        <taxon>Ecdysozoa</taxon>
        <taxon>Arthropoda</taxon>
        <taxon>Hexapoda</taxon>
        <taxon>Insecta</taxon>
        <taxon>Pterygota</taxon>
        <taxon>Neoptera</taxon>
        <taxon>Endopterygota</taxon>
        <taxon>Diptera</taxon>
        <taxon>Brachycera</taxon>
        <taxon>Muscomorpha</taxon>
        <taxon>Tephritoidea</taxon>
        <taxon>Tephritidae</taxon>
        <taxon>Ceratitis</taxon>
        <taxon>Ceratitis</taxon>
    </lineage>
</organism>
<dbReference type="AlphaFoldDB" id="A0A811V4A4"/>
<proteinExistence type="predicted"/>
<accession>A0A811V4A4</accession>
<dbReference type="EMBL" id="CAJHJT010000034">
    <property type="protein sequence ID" value="CAD7006452.1"/>
    <property type="molecule type" value="Genomic_DNA"/>
</dbReference>